<evidence type="ECO:0000256" key="3">
    <source>
        <dbReference type="ARBA" id="ARBA00022532"/>
    </source>
</evidence>
<dbReference type="PROSITE" id="PS00480">
    <property type="entry name" value="CITRATE_SYNTHASE"/>
    <property type="match status" value="1"/>
</dbReference>
<dbReference type="NCBIfam" id="NF004126">
    <property type="entry name" value="PRK05614.1"/>
    <property type="match status" value="1"/>
</dbReference>
<organism evidence="11 12">
    <name type="scientific">Hymenobacter polaris</name>
    <dbReference type="NCBI Taxonomy" id="2682546"/>
    <lineage>
        <taxon>Bacteria</taxon>
        <taxon>Pseudomonadati</taxon>
        <taxon>Bacteroidota</taxon>
        <taxon>Cytophagia</taxon>
        <taxon>Cytophagales</taxon>
        <taxon>Hymenobacteraceae</taxon>
        <taxon>Hymenobacter</taxon>
    </lineage>
</organism>
<comment type="caution">
    <text evidence="11">The sequence shown here is derived from an EMBL/GenBank/DDBJ whole genome shotgun (WGS) entry which is preliminary data.</text>
</comment>
<dbReference type="RefSeq" id="WP_169529908.1">
    <property type="nucleotide sequence ID" value="NZ_JABBGH010000001.1"/>
</dbReference>
<evidence type="ECO:0000256" key="9">
    <source>
        <dbReference type="RuleBase" id="RU003370"/>
    </source>
</evidence>
<evidence type="ECO:0000313" key="12">
    <source>
        <dbReference type="Proteomes" id="UP000559626"/>
    </source>
</evidence>
<keyword evidence="3 9" id="KW-0816">Tricarboxylic acid cycle</keyword>
<gene>
    <name evidence="11" type="ORF">HHL22_05325</name>
</gene>
<evidence type="ECO:0000256" key="5">
    <source>
        <dbReference type="ARBA" id="ARBA00049288"/>
    </source>
</evidence>
<dbReference type="Proteomes" id="UP000559626">
    <property type="component" value="Unassembled WGS sequence"/>
</dbReference>
<keyword evidence="11" id="KW-0012">Acyltransferase</keyword>
<evidence type="ECO:0000256" key="4">
    <source>
        <dbReference type="ARBA" id="ARBA00022679"/>
    </source>
</evidence>
<comment type="similarity">
    <text evidence="2 7 10">Belongs to the citrate synthase family.</text>
</comment>
<evidence type="ECO:0000256" key="10">
    <source>
        <dbReference type="RuleBase" id="RU003406"/>
    </source>
</evidence>
<dbReference type="AlphaFoldDB" id="A0A7Y0ACF0"/>
<feature type="active site" evidence="8">
    <location>
        <position position="366"/>
    </location>
</feature>
<dbReference type="UniPathway" id="UPA00223">
    <property type="reaction ID" value="UER00717"/>
</dbReference>
<dbReference type="PIRSF" id="PIRSF001369">
    <property type="entry name" value="Citrate_synth"/>
    <property type="match status" value="1"/>
</dbReference>
<dbReference type="Gene3D" id="2.20.28.60">
    <property type="match status" value="1"/>
</dbReference>
<protein>
    <recommendedName>
        <fullName evidence="6 7">Citrate synthase</fullName>
    </recommendedName>
</protein>
<dbReference type="PANTHER" id="PTHR42871:SF1">
    <property type="entry name" value="CITRATE SYNTHASE"/>
    <property type="match status" value="1"/>
</dbReference>
<dbReference type="InterPro" id="IPR024176">
    <property type="entry name" value="Citrate_synthase_bac-typ"/>
</dbReference>
<keyword evidence="4 7" id="KW-0808">Transferase</keyword>
<evidence type="ECO:0000256" key="8">
    <source>
        <dbReference type="PIRSR" id="PIRSR001369-1"/>
    </source>
</evidence>
<evidence type="ECO:0000256" key="6">
    <source>
        <dbReference type="NCBIfam" id="TIGR01798"/>
    </source>
</evidence>
<dbReference type="InterPro" id="IPR016142">
    <property type="entry name" value="Citrate_synth-like_lrg_a-sub"/>
</dbReference>
<evidence type="ECO:0000256" key="1">
    <source>
        <dbReference type="ARBA" id="ARBA00004751"/>
    </source>
</evidence>
<dbReference type="PRINTS" id="PR00143">
    <property type="entry name" value="CITRTSNTHASE"/>
</dbReference>
<dbReference type="Gene3D" id="1.10.580.10">
    <property type="entry name" value="Citrate Synthase, domain 1"/>
    <property type="match status" value="1"/>
</dbReference>
<dbReference type="SUPFAM" id="SSF48256">
    <property type="entry name" value="Citrate synthase"/>
    <property type="match status" value="1"/>
</dbReference>
<dbReference type="Pfam" id="PF00285">
    <property type="entry name" value="Citrate_synt"/>
    <property type="match status" value="1"/>
</dbReference>
<dbReference type="GO" id="GO:0006099">
    <property type="term" value="P:tricarboxylic acid cycle"/>
    <property type="evidence" value="ECO:0007669"/>
    <property type="project" value="UniProtKB-UniRule"/>
</dbReference>
<dbReference type="InterPro" id="IPR002020">
    <property type="entry name" value="Citrate_synthase"/>
</dbReference>
<name>A0A7Y0ACF0_9BACT</name>
<feature type="active site" evidence="8">
    <location>
        <position position="308"/>
    </location>
</feature>
<dbReference type="CDD" id="cd06114">
    <property type="entry name" value="EcCS_like"/>
    <property type="match status" value="1"/>
</dbReference>
<dbReference type="InterPro" id="IPR019810">
    <property type="entry name" value="Citrate_synthase_AS"/>
</dbReference>
<proteinExistence type="inferred from homology"/>
<dbReference type="InterPro" id="IPR010953">
    <property type="entry name" value="Citrate_synthase_typ-I"/>
</dbReference>
<accession>A0A7Y0ACF0</accession>
<dbReference type="NCBIfam" id="TIGR01798">
    <property type="entry name" value="cit_synth_I"/>
    <property type="match status" value="1"/>
</dbReference>
<comment type="catalytic activity">
    <reaction evidence="5 9">
        <text>oxaloacetate + acetyl-CoA + H2O = citrate + CoA + H(+)</text>
        <dbReference type="Rhea" id="RHEA:16845"/>
        <dbReference type="ChEBI" id="CHEBI:15377"/>
        <dbReference type="ChEBI" id="CHEBI:15378"/>
        <dbReference type="ChEBI" id="CHEBI:16452"/>
        <dbReference type="ChEBI" id="CHEBI:16947"/>
        <dbReference type="ChEBI" id="CHEBI:57287"/>
        <dbReference type="ChEBI" id="CHEBI:57288"/>
        <dbReference type="EC" id="2.3.3.16"/>
    </reaction>
</comment>
<reference evidence="11 12" key="1">
    <citation type="submission" date="2020-04" db="EMBL/GenBank/DDBJ databases">
        <title>Hymenobacter polaris sp. nov., isolated from Arctic soil.</title>
        <authorList>
            <person name="Dahal R.H."/>
        </authorList>
    </citation>
    <scope>NUCLEOTIDE SEQUENCE [LARGE SCALE GENOMIC DNA]</scope>
    <source>
        <strain evidence="11 12">RP-2-7</strain>
    </source>
</reference>
<evidence type="ECO:0000256" key="7">
    <source>
        <dbReference type="PIRNR" id="PIRNR001369"/>
    </source>
</evidence>
<dbReference type="GO" id="GO:0036440">
    <property type="term" value="F:citrate synthase activity"/>
    <property type="evidence" value="ECO:0007669"/>
    <property type="project" value="UniProtKB-EC"/>
</dbReference>
<comment type="pathway">
    <text evidence="1 9">Carbohydrate metabolism; tricarboxylic acid cycle; isocitrate from oxaloacetate: step 1/2.</text>
</comment>
<dbReference type="Gene3D" id="1.10.230.10">
    <property type="entry name" value="Cytochrome P450-Terp, domain 2"/>
    <property type="match status" value="1"/>
</dbReference>
<dbReference type="GO" id="GO:0005737">
    <property type="term" value="C:cytoplasm"/>
    <property type="evidence" value="ECO:0007669"/>
    <property type="project" value="InterPro"/>
</dbReference>
<sequence>MAETAELNLPDGKSISLPVFEGTEHEKSFDIGKLRDATGYVTLDSGYKNTGACKSAITFLDGEEGILRYRGYPIEQLAEKSSFLEVAYLLIYGELPTEAQLSDFAGHITKHTLVHEDIRKIFDGFPSATHPMAILSSLVCVLTGFYPESLKPNQSAADIDLTIVRLMAKMSTIAAWTYKNAMGHPLNYPRNDLDYCANFLYMMFSFPTEKYDINPVIVSALNKLLILHADHEQNCSTSTVRLVGSSNASLYGSVSAGINALWGPLHGGANQEVIEMLEAIEKDGGDTSKFIAQAKDKNSGFRLMGFGHRVYKNFDPRAKIIKKAADEVLQALGMQDSPLLKIATELEQAALTDQYFIDRKLYPNVDFYSGIIYKALGIPTEMFTVMFALGRLPGWIAQWKEMRENKEPIGRPRQIYVGATERDYTPMAERK</sequence>
<evidence type="ECO:0000256" key="2">
    <source>
        <dbReference type="ARBA" id="ARBA00010566"/>
    </source>
</evidence>
<dbReference type="EMBL" id="JABBGH010000001">
    <property type="protein sequence ID" value="NML64622.1"/>
    <property type="molecule type" value="Genomic_DNA"/>
</dbReference>
<evidence type="ECO:0000313" key="11">
    <source>
        <dbReference type="EMBL" id="NML64622.1"/>
    </source>
</evidence>
<dbReference type="PANTHER" id="PTHR42871">
    <property type="entry name" value="CITRATE SYNTHASE"/>
    <property type="match status" value="1"/>
</dbReference>
<dbReference type="InterPro" id="IPR016143">
    <property type="entry name" value="Citrate_synth-like_sm_a-sub"/>
</dbReference>
<dbReference type="FunFam" id="1.10.230.10:FF:000002">
    <property type="entry name" value="Citrate synthase"/>
    <property type="match status" value="1"/>
</dbReference>
<dbReference type="InterPro" id="IPR036969">
    <property type="entry name" value="Citrate_synthase_sf"/>
</dbReference>
<keyword evidence="12" id="KW-1185">Reference proteome</keyword>